<proteinExistence type="predicted"/>
<evidence type="ECO:0000313" key="2">
    <source>
        <dbReference type="Proteomes" id="UP001373714"/>
    </source>
</evidence>
<dbReference type="EMBL" id="JAVHNS010000015">
    <property type="protein sequence ID" value="KAK6334418.1"/>
    <property type="molecule type" value="Genomic_DNA"/>
</dbReference>
<reference evidence="1 2" key="1">
    <citation type="submission" date="2019-10" db="EMBL/GenBank/DDBJ databases">
        <authorList>
            <person name="Palmer J.M."/>
        </authorList>
    </citation>
    <scope>NUCLEOTIDE SEQUENCE [LARGE SCALE GENOMIC DNA]</scope>
    <source>
        <strain evidence="1 2">TWF730</strain>
    </source>
</reference>
<protein>
    <submittedName>
        <fullName evidence="1">Uncharacterized protein</fullName>
    </submittedName>
</protein>
<dbReference type="Proteomes" id="UP001373714">
    <property type="component" value="Unassembled WGS sequence"/>
</dbReference>
<evidence type="ECO:0000313" key="1">
    <source>
        <dbReference type="EMBL" id="KAK6334418.1"/>
    </source>
</evidence>
<gene>
    <name evidence="1" type="ORF">TWF730_003632</name>
</gene>
<keyword evidence="2" id="KW-1185">Reference proteome</keyword>
<name>A0AAV9U396_9PEZI</name>
<accession>A0AAV9U396</accession>
<comment type="caution">
    <text evidence="1">The sequence shown here is derived from an EMBL/GenBank/DDBJ whole genome shotgun (WGS) entry which is preliminary data.</text>
</comment>
<sequence>MVCLPATGAISHLTVHPRPPATNDNQRDIENMNGEEYYDSTSILSTRYLFGCQENGNKSVVNNFAKLDSTTQEQDAPKKSDQSQMDILGSRVSEEELQINRGEVETEAFESEIERYDCVLTKEFDEWAKENDAQMQQRESMMNKIISGTDEVVSKMDEMRSKIHEMVYRTDKLISETNEVISRVKELRRRIYIACGIDPGPMDTERMTLRGQCEDTNLRGRPSPGPANS</sequence>
<dbReference type="AlphaFoldDB" id="A0AAV9U396"/>
<organism evidence="1 2">
    <name type="scientific">Orbilia blumenaviensis</name>
    <dbReference type="NCBI Taxonomy" id="1796055"/>
    <lineage>
        <taxon>Eukaryota</taxon>
        <taxon>Fungi</taxon>
        <taxon>Dikarya</taxon>
        <taxon>Ascomycota</taxon>
        <taxon>Pezizomycotina</taxon>
        <taxon>Orbiliomycetes</taxon>
        <taxon>Orbiliales</taxon>
        <taxon>Orbiliaceae</taxon>
        <taxon>Orbilia</taxon>
    </lineage>
</organism>